<feature type="transmembrane region" description="Helical" evidence="2">
    <location>
        <begin position="166"/>
        <end position="188"/>
    </location>
</feature>
<feature type="transmembrane region" description="Helical" evidence="2">
    <location>
        <begin position="84"/>
        <end position="105"/>
    </location>
</feature>
<accession>A0A8J3UN76</accession>
<feature type="transmembrane region" description="Helical" evidence="2">
    <location>
        <begin position="221"/>
        <end position="241"/>
    </location>
</feature>
<sequence>MSTPSISPSDSGPRRPSAVADPPAGRRRPGGSTAPPDSRRAGWIGYAAVAWTATYGVVALVWTLTGRGYPFGHAGALRGIAPEVGAPLFAAVLLTAAVAALAMAGRHAVRLSGVPRALLAGFGYLVAAVLLAVVPSANAMALTGYAPMLILGAPFGWPPDVDYSRVLSWTMANEIWCIAGGYLLWFAVLSWQRRSRGACVRCGRRAGTDDHARIVAWGRRATLVAVVVPLLYAASRLSWLAGIPLGISDEMLRSLRDSGGVWAGAGLGAFAVVGAILTLGLIQRWGEVFPRWMIGLAGRRVPIRLAVIPALYVAPIVVSAGLDIATSSTIWHVDGYSPFLVVTHLLWPLWGVALAFAAYAYHLRRRGACAACGQGTPQPAGLTNPDS</sequence>
<feature type="transmembrane region" description="Helical" evidence="2">
    <location>
        <begin position="43"/>
        <end position="64"/>
    </location>
</feature>
<gene>
    <name evidence="3" type="ORF">Pph01_67780</name>
</gene>
<evidence type="ECO:0000313" key="3">
    <source>
        <dbReference type="EMBL" id="GII41775.1"/>
    </source>
</evidence>
<keyword evidence="2" id="KW-0472">Membrane</keyword>
<reference evidence="3 4" key="1">
    <citation type="submission" date="2021-01" db="EMBL/GenBank/DDBJ databases">
        <title>Whole genome shotgun sequence of Planotetraspora phitsanulokensis NBRC 104273.</title>
        <authorList>
            <person name="Komaki H."/>
            <person name="Tamura T."/>
        </authorList>
    </citation>
    <scope>NUCLEOTIDE SEQUENCE [LARGE SCALE GENOMIC DNA]</scope>
    <source>
        <strain evidence="3 4">NBRC 104273</strain>
    </source>
</reference>
<keyword evidence="2" id="KW-1133">Transmembrane helix</keyword>
<evidence type="ECO:0000313" key="4">
    <source>
        <dbReference type="Proteomes" id="UP000622547"/>
    </source>
</evidence>
<dbReference type="RefSeq" id="WP_204077220.1">
    <property type="nucleotide sequence ID" value="NZ_BAABHI010000021.1"/>
</dbReference>
<protein>
    <submittedName>
        <fullName evidence="3">Uncharacterized protein</fullName>
    </submittedName>
</protein>
<feature type="transmembrane region" description="Helical" evidence="2">
    <location>
        <begin position="117"/>
        <end position="146"/>
    </location>
</feature>
<dbReference type="Proteomes" id="UP000622547">
    <property type="component" value="Unassembled WGS sequence"/>
</dbReference>
<feature type="transmembrane region" description="Helical" evidence="2">
    <location>
        <begin position="342"/>
        <end position="361"/>
    </location>
</feature>
<keyword evidence="4" id="KW-1185">Reference proteome</keyword>
<organism evidence="3 4">
    <name type="scientific">Planotetraspora phitsanulokensis</name>
    <dbReference type="NCBI Taxonomy" id="575192"/>
    <lineage>
        <taxon>Bacteria</taxon>
        <taxon>Bacillati</taxon>
        <taxon>Actinomycetota</taxon>
        <taxon>Actinomycetes</taxon>
        <taxon>Streptosporangiales</taxon>
        <taxon>Streptosporangiaceae</taxon>
        <taxon>Planotetraspora</taxon>
    </lineage>
</organism>
<comment type="caution">
    <text evidence="3">The sequence shown here is derived from an EMBL/GenBank/DDBJ whole genome shotgun (WGS) entry which is preliminary data.</text>
</comment>
<keyword evidence="2" id="KW-0812">Transmembrane</keyword>
<name>A0A8J3UN76_9ACTN</name>
<feature type="compositionally biased region" description="Polar residues" evidence="1">
    <location>
        <begin position="1"/>
        <end position="10"/>
    </location>
</feature>
<feature type="transmembrane region" description="Helical" evidence="2">
    <location>
        <begin position="261"/>
        <end position="282"/>
    </location>
</feature>
<dbReference type="AlphaFoldDB" id="A0A8J3UN76"/>
<dbReference type="EMBL" id="BOOP01000036">
    <property type="protein sequence ID" value="GII41775.1"/>
    <property type="molecule type" value="Genomic_DNA"/>
</dbReference>
<proteinExistence type="predicted"/>
<evidence type="ECO:0000256" key="2">
    <source>
        <dbReference type="SAM" id="Phobius"/>
    </source>
</evidence>
<feature type="region of interest" description="Disordered" evidence="1">
    <location>
        <begin position="1"/>
        <end position="38"/>
    </location>
</feature>
<evidence type="ECO:0000256" key="1">
    <source>
        <dbReference type="SAM" id="MobiDB-lite"/>
    </source>
</evidence>
<feature type="transmembrane region" description="Helical" evidence="2">
    <location>
        <begin position="303"/>
        <end position="322"/>
    </location>
</feature>